<dbReference type="GO" id="GO:0005524">
    <property type="term" value="F:ATP binding"/>
    <property type="evidence" value="ECO:0007669"/>
    <property type="project" value="UniProtKB-KW"/>
</dbReference>
<feature type="transmembrane region" description="Helical" evidence="5">
    <location>
        <begin position="94"/>
        <end position="111"/>
    </location>
</feature>
<dbReference type="InterPro" id="IPR000620">
    <property type="entry name" value="EamA_dom"/>
</dbReference>
<evidence type="ECO:0000256" key="2">
    <source>
        <dbReference type="ARBA" id="ARBA00022741"/>
    </source>
</evidence>
<organism evidence="7 8">
    <name type="scientific">Candidatus Micrarchaeum acidiphilum ARMAN-2</name>
    <dbReference type="NCBI Taxonomy" id="425595"/>
    <lineage>
        <taxon>Archaea</taxon>
        <taxon>Candidatus Micrarchaeota</taxon>
        <taxon>Candidatus Micrarchaeia</taxon>
        <taxon>Candidatus Micrarchaeales</taxon>
        <taxon>Candidatus Micrarchaeaceae</taxon>
        <taxon>Candidatus Micrarchaeum</taxon>
    </lineage>
</organism>
<evidence type="ECO:0000256" key="1">
    <source>
        <dbReference type="ARBA" id="ARBA00022598"/>
    </source>
</evidence>
<feature type="transmembrane region" description="Helical" evidence="5">
    <location>
        <begin position="61"/>
        <end position="82"/>
    </location>
</feature>
<reference evidence="7 8" key="1">
    <citation type="journal article" date="2009" name="Genome Biol.">
        <title>Community-wide analysis of microbial genome sequence signatures.</title>
        <authorList>
            <person name="Dick G.J."/>
            <person name="Andersson A.F."/>
            <person name="Baker B.J."/>
            <person name="Simmons S.L."/>
            <person name="Thomas B.C."/>
            <person name="Yelton A.P."/>
            <person name="Banfield J.F."/>
        </authorList>
    </citation>
    <scope>NUCLEOTIDE SEQUENCE [LARGE SCALE GENOMIC DNA]</scope>
    <source>
        <strain evidence="7">ARMAN-2</strain>
    </source>
</reference>
<gene>
    <name evidence="7" type="ORF">UNLARM2_0724</name>
</gene>
<keyword evidence="5" id="KW-1133">Transmembrane helix</keyword>
<sequence length="420" mass="45591">MLLAAIITTASTPILYKLGSTISFIELAFMISLVGTIISLSVVLLRHTWKQVVERFSNAKQFLHVASFGILTYVLITVIFSYSTHYVSADLTAIIYRTWPLMVVALAPVMMREKINRYDIAGVAIGFSSLLIAIGAGSGIGIPVAALPFVLILLLSALFDAVASAISKRYNYEITSSLFIYNFVALVVFLPVAVLTNSINTSAIGAYGWAAILLLGVVQNVLLTFFFVGSFRMVKTSIASNVYVLSPFITMVLGAAVLGEAILPYYLIIALGVLIGIVVQRSAPKTGNYIAEDKDESKKLSIYDITGAFVNTRNSAIYNAMKGDGRVLAFYKKGMADAFETALVDRFSSDGGEGGLVFTDKAHGGNVTGDELEFVRDIMGCDENDCIFIGAGNPKYIERRFYEINSRIGNVQMPEIKSVQ</sequence>
<feature type="domain" description="EamA" evidence="6">
    <location>
        <begin position="150"/>
        <end position="279"/>
    </location>
</feature>
<dbReference type="Gene3D" id="3.30.1360.30">
    <property type="entry name" value="GAD-like domain"/>
    <property type="match status" value="1"/>
</dbReference>
<feature type="transmembrane region" description="Helical" evidence="5">
    <location>
        <begin position="240"/>
        <end position="257"/>
    </location>
</feature>
<feature type="transmembrane region" description="Helical" evidence="5">
    <location>
        <begin position="27"/>
        <end position="49"/>
    </location>
</feature>
<reference evidence="7 8" key="2">
    <citation type="journal article" date="2010" name="Proc. Natl. Acad. Sci. U.S.A.">
        <title>Enigmatic, ultrasmall, uncultivated Archaea.</title>
        <authorList>
            <person name="Baker B.J."/>
            <person name="Comolli L.R."/>
            <person name="Dick G.J."/>
            <person name="Hauser L.J."/>
            <person name="Hyatt D."/>
            <person name="Dill B.D."/>
            <person name="Land M.L."/>
            <person name="Verberkmoes N.C."/>
            <person name="Hettich R.L."/>
            <person name="Banfield J.F."/>
        </authorList>
    </citation>
    <scope>NUCLEOTIDE SEQUENCE [LARGE SCALE GENOMIC DNA]</scope>
    <source>
        <strain evidence="7">ARMAN-2</strain>
    </source>
</reference>
<dbReference type="GO" id="GO:0004812">
    <property type="term" value="F:aminoacyl-tRNA ligase activity"/>
    <property type="evidence" value="ECO:0007669"/>
    <property type="project" value="InterPro"/>
</dbReference>
<proteinExistence type="predicted"/>
<dbReference type="SUPFAM" id="SSF55261">
    <property type="entry name" value="GAD domain-like"/>
    <property type="match status" value="1"/>
</dbReference>
<feature type="transmembrane region" description="Helical" evidence="5">
    <location>
        <begin position="118"/>
        <end position="140"/>
    </location>
</feature>
<dbReference type="AlphaFoldDB" id="C7DI31"/>
<name>C7DI31_MICA2</name>
<keyword evidence="2" id="KW-0547">Nucleotide-binding</keyword>
<dbReference type="Pfam" id="PF00892">
    <property type="entry name" value="EamA"/>
    <property type="match status" value="2"/>
</dbReference>
<protein>
    <recommendedName>
        <fullName evidence="6">EamA domain-containing protein</fullName>
    </recommendedName>
</protein>
<keyword evidence="5" id="KW-0812">Transmembrane</keyword>
<evidence type="ECO:0000313" key="7">
    <source>
        <dbReference type="EMBL" id="EET89605.1"/>
    </source>
</evidence>
<dbReference type="PANTHER" id="PTHR22911:SF137">
    <property type="entry name" value="SOLUTE CARRIER FAMILY 35 MEMBER G2-RELATED"/>
    <property type="match status" value="1"/>
</dbReference>
<dbReference type="InterPro" id="IPR037185">
    <property type="entry name" value="EmrE-like"/>
</dbReference>
<evidence type="ECO:0000256" key="5">
    <source>
        <dbReference type="SAM" id="Phobius"/>
    </source>
</evidence>
<dbReference type="Proteomes" id="UP000332487">
    <property type="component" value="Unassembled WGS sequence"/>
</dbReference>
<dbReference type="EMBL" id="GG697241">
    <property type="protein sequence ID" value="EET89605.1"/>
    <property type="molecule type" value="Genomic_DNA"/>
</dbReference>
<evidence type="ECO:0000256" key="4">
    <source>
        <dbReference type="ARBA" id="ARBA00022917"/>
    </source>
</evidence>
<keyword evidence="5" id="KW-0472">Membrane</keyword>
<keyword evidence="1" id="KW-0436">Ligase</keyword>
<feature type="transmembrane region" description="Helical" evidence="5">
    <location>
        <begin position="146"/>
        <end position="166"/>
    </location>
</feature>
<evidence type="ECO:0000313" key="8">
    <source>
        <dbReference type="Proteomes" id="UP000332487"/>
    </source>
</evidence>
<feature type="domain" description="EamA" evidence="6">
    <location>
        <begin position="2"/>
        <end position="133"/>
    </location>
</feature>
<dbReference type="GO" id="GO:0016020">
    <property type="term" value="C:membrane"/>
    <property type="evidence" value="ECO:0007669"/>
    <property type="project" value="InterPro"/>
</dbReference>
<keyword evidence="4" id="KW-0648">Protein biosynthesis</keyword>
<dbReference type="GO" id="GO:0005737">
    <property type="term" value="C:cytoplasm"/>
    <property type="evidence" value="ECO:0007669"/>
    <property type="project" value="InterPro"/>
</dbReference>
<dbReference type="InterPro" id="IPR004115">
    <property type="entry name" value="GAD-like_sf"/>
</dbReference>
<dbReference type="SUPFAM" id="SSF103481">
    <property type="entry name" value="Multidrug resistance efflux transporter EmrE"/>
    <property type="match status" value="2"/>
</dbReference>
<evidence type="ECO:0000259" key="6">
    <source>
        <dbReference type="Pfam" id="PF00892"/>
    </source>
</evidence>
<evidence type="ECO:0000256" key="3">
    <source>
        <dbReference type="ARBA" id="ARBA00022840"/>
    </source>
</evidence>
<feature type="transmembrane region" description="Helical" evidence="5">
    <location>
        <begin position="206"/>
        <end position="228"/>
    </location>
</feature>
<keyword evidence="3" id="KW-0067">ATP-binding</keyword>
<accession>C7DI31</accession>
<feature type="transmembrane region" description="Helical" evidence="5">
    <location>
        <begin position="178"/>
        <end position="200"/>
    </location>
</feature>
<feature type="transmembrane region" description="Helical" evidence="5">
    <location>
        <begin position="263"/>
        <end position="279"/>
    </location>
</feature>
<keyword evidence="8" id="KW-1185">Reference proteome</keyword>
<dbReference type="GO" id="GO:0006412">
    <property type="term" value="P:translation"/>
    <property type="evidence" value="ECO:0007669"/>
    <property type="project" value="UniProtKB-KW"/>
</dbReference>
<dbReference type="PANTHER" id="PTHR22911">
    <property type="entry name" value="ACYL-MALONYL CONDENSING ENZYME-RELATED"/>
    <property type="match status" value="1"/>
</dbReference>